<keyword evidence="4" id="KW-0539">Nucleus</keyword>
<name>A0A2A6D337_PRIPA</name>
<dbReference type="PROSITE" id="PS51184">
    <property type="entry name" value="JMJC"/>
    <property type="match status" value="1"/>
</dbReference>
<dbReference type="InterPro" id="IPR003349">
    <property type="entry name" value="JmjN"/>
</dbReference>
<dbReference type="OrthoDB" id="9547406at2759"/>
<dbReference type="AlphaFoldDB" id="A0A2A6D337"/>
<evidence type="ECO:0000256" key="3">
    <source>
        <dbReference type="ARBA" id="ARBA00022964"/>
    </source>
</evidence>
<dbReference type="GO" id="GO:0005634">
    <property type="term" value="C:nucleus"/>
    <property type="evidence" value="ECO:0000318"/>
    <property type="project" value="GO_Central"/>
</dbReference>
<accession>A0A2A6D337</accession>
<evidence type="ECO:0000256" key="4">
    <source>
        <dbReference type="ARBA" id="ARBA00023242"/>
    </source>
</evidence>
<dbReference type="SUPFAM" id="SSF57903">
    <property type="entry name" value="FYVE/PHD zinc finger"/>
    <property type="match status" value="1"/>
</dbReference>
<evidence type="ECO:0000256" key="2">
    <source>
        <dbReference type="ARBA" id="ARBA00022853"/>
    </source>
</evidence>
<evidence type="ECO:0000313" key="5">
    <source>
        <dbReference type="EnsemblMetazoa" id="PPA01940.1"/>
    </source>
</evidence>
<organism evidence="5 6">
    <name type="scientific">Pristionchus pacificus</name>
    <name type="common">Parasitic nematode worm</name>
    <dbReference type="NCBI Taxonomy" id="54126"/>
    <lineage>
        <taxon>Eukaryota</taxon>
        <taxon>Metazoa</taxon>
        <taxon>Ecdysozoa</taxon>
        <taxon>Nematoda</taxon>
        <taxon>Chromadorea</taxon>
        <taxon>Rhabditida</taxon>
        <taxon>Rhabditina</taxon>
        <taxon>Diplogasteromorpha</taxon>
        <taxon>Diplogasteroidea</taxon>
        <taxon>Neodiplogasteridae</taxon>
        <taxon>Pristionchus</taxon>
    </lineage>
</organism>
<dbReference type="Pfam" id="PF02373">
    <property type="entry name" value="JmjC"/>
    <property type="match status" value="1"/>
</dbReference>
<dbReference type="GO" id="GO:0000785">
    <property type="term" value="C:chromatin"/>
    <property type="evidence" value="ECO:0000318"/>
    <property type="project" value="GO_Central"/>
</dbReference>
<dbReference type="GO" id="GO:0032454">
    <property type="term" value="F:histone H3K9 demethylase activity"/>
    <property type="evidence" value="ECO:0000318"/>
    <property type="project" value="GO_Central"/>
</dbReference>
<keyword evidence="6" id="KW-1185">Reference proteome</keyword>
<reference evidence="6" key="1">
    <citation type="journal article" date="2008" name="Nat. Genet.">
        <title>The Pristionchus pacificus genome provides a unique perspective on nematode lifestyle and parasitism.</title>
        <authorList>
            <person name="Dieterich C."/>
            <person name="Clifton S.W."/>
            <person name="Schuster L.N."/>
            <person name="Chinwalla A."/>
            <person name="Delehaunty K."/>
            <person name="Dinkelacker I."/>
            <person name="Fulton L."/>
            <person name="Fulton R."/>
            <person name="Godfrey J."/>
            <person name="Minx P."/>
            <person name="Mitreva M."/>
            <person name="Roeseler W."/>
            <person name="Tian H."/>
            <person name="Witte H."/>
            <person name="Yang S.P."/>
            <person name="Wilson R.K."/>
            <person name="Sommer R.J."/>
        </authorList>
    </citation>
    <scope>NUCLEOTIDE SEQUENCE [LARGE SCALE GENOMIC DNA]</scope>
    <source>
        <strain evidence="6">PS312</strain>
    </source>
</reference>
<dbReference type="Gene3D" id="2.60.120.650">
    <property type="entry name" value="Cupin"/>
    <property type="match status" value="1"/>
</dbReference>
<dbReference type="PANTHER" id="PTHR10694">
    <property type="entry name" value="LYSINE-SPECIFIC DEMETHYLASE"/>
    <property type="match status" value="1"/>
</dbReference>
<dbReference type="SMART" id="SM00545">
    <property type="entry name" value="JmjN"/>
    <property type="match status" value="1"/>
</dbReference>
<dbReference type="PANTHER" id="PTHR10694:SF129">
    <property type="entry name" value="LYSINE-SPECIFIC DEMETHYLASE 4B-RELATED"/>
    <property type="match status" value="1"/>
</dbReference>
<reference evidence="5" key="2">
    <citation type="submission" date="2022-06" db="UniProtKB">
        <authorList>
            <consortium name="EnsemblMetazoa"/>
        </authorList>
    </citation>
    <scope>IDENTIFICATION</scope>
    <source>
        <strain evidence="5">PS312</strain>
    </source>
</reference>
<proteinExistence type="predicted"/>
<keyword evidence="3" id="KW-0223">Dioxygenase</keyword>
<keyword evidence="2" id="KW-0156">Chromatin regulator</keyword>
<dbReference type="Gene3D" id="3.10.330.70">
    <property type="match status" value="1"/>
</dbReference>
<protein>
    <submittedName>
        <fullName evidence="5">Jmjd-2</fullName>
    </submittedName>
</protein>
<dbReference type="SUPFAM" id="SSF51197">
    <property type="entry name" value="Clavaminate synthase-like"/>
    <property type="match status" value="1"/>
</dbReference>
<accession>A0A8R1YBF0</accession>
<comment type="subcellular location">
    <subcellularLocation>
        <location evidence="1">Nucleus</location>
    </subcellularLocation>
</comment>
<evidence type="ECO:0000256" key="1">
    <source>
        <dbReference type="ARBA" id="ARBA00004123"/>
    </source>
</evidence>
<gene>
    <name evidence="5" type="primary">WBGene00091494</name>
</gene>
<dbReference type="PROSITE" id="PS51183">
    <property type="entry name" value="JMJN"/>
    <property type="match status" value="1"/>
</dbReference>
<dbReference type="GO" id="GO:0051864">
    <property type="term" value="F:histone H3K36 demethylase activity"/>
    <property type="evidence" value="ECO:0000318"/>
    <property type="project" value="GO_Central"/>
</dbReference>
<dbReference type="GO" id="GO:0006338">
    <property type="term" value="P:chromatin remodeling"/>
    <property type="evidence" value="ECO:0000318"/>
    <property type="project" value="GO_Central"/>
</dbReference>
<dbReference type="EnsemblMetazoa" id="PPA01940.1">
    <property type="protein sequence ID" value="PPA01940.1"/>
    <property type="gene ID" value="WBGene00091494"/>
</dbReference>
<dbReference type="SMART" id="SM00558">
    <property type="entry name" value="JmjC"/>
    <property type="match status" value="1"/>
</dbReference>
<dbReference type="GO" id="GO:0010468">
    <property type="term" value="P:regulation of gene expression"/>
    <property type="evidence" value="ECO:0000318"/>
    <property type="project" value="GO_Central"/>
</dbReference>
<dbReference type="InterPro" id="IPR011011">
    <property type="entry name" value="Znf_FYVE_PHD"/>
</dbReference>
<dbReference type="Proteomes" id="UP000005239">
    <property type="component" value="Unassembled WGS sequence"/>
</dbReference>
<dbReference type="InterPro" id="IPR003347">
    <property type="entry name" value="JmjC_dom"/>
</dbReference>
<sequence length="840" mass="97129">MPFNSKQGERTIRYEDESSASSTAHSYTFYPTLEQIVHFPTLIDTIERETNAGSRCGVVKIVPPNGWKPRKAGYSNKLIGDTVINRPVTEMFNSGIKQKCYVKDVDVYRKHMTWNDLQNYAAKKKIRAPKASVSDRNAMDKLLWESMQQENLPDPVYGADTEGSLYDDDVDTLNISRLGTILDDLKKDINMPGVTTTYLYFGIWRTMFPWHAEDVDLYSINYLHHGSPKHWWSVPPEAADLFERMMSQLFRDDASKCSAFLRHKNYIVHPDLLTLYGIPFSMTTQRENEFIITFPRGYHMGYNTGNNVAESTNFASDRWVGFGMNYVMCKCKSDAVKINMDGFVRKYRDEDTYTKWNLYWSSLRSDEDRARAIAKGKYTLYLPDWRYNKNENNLFEERRYNRMRSRHFPHCAVCEAFLPSQCCIDKGMTPQRSRRFVTSNLFTKANEESVFDSDEDRERREKMRMKLEEGDEYGRFTPPPSPNDPQEDAILTCDNCEVSVHEGCYARRKNYDRNRDESTLFRCARCCQSDETRIRTTTCALCELRGGALVKATLGSTNTYVHIICALAHRRAFFLEQNEYRNGVYIYPPSKYGADDTQMRRLSTPEYLNVPRPWDTLVNRYECEICKGHGEGLMVCSLCVSEGLSDVDIVHATCAREVGMRLERRTFPQLVVVICHRHERKIRLKIGTQVEVEERNMSKSIDGKKEREDIVKSIGNVVGYVDDEVEDDGEEDINRRCIVDFENNDESLNTQESDIVKCWCGNCDGKTHVIDSPVVVLWQQNGVEYPAYYRGPTPPSHYKVQIDGEIDIVDTEDVSEYFPIGRMIEEEVPVTPAKKAKKAR</sequence>
<evidence type="ECO:0000313" key="6">
    <source>
        <dbReference type="Proteomes" id="UP000005239"/>
    </source>
</evidence>
<keyword evidence="3" id="KW-0560">Oxidoreductase</keyword>